<comment type="caution">
    <text evidence="2">The sequence shown here is derived from an EMBL/GenBank/DDBJ whole genome shotgun (WGS) entry which is preliminary data.</text>
</comment>
<sequence>MSLKSWWAWELPFTLMLILTLAGIGLLAVPEYRLRAQIINVFSGWQEGRTTMMTEYAWHHRFPGQDAAALESLGQTFHQPQIRLHEDAVLVRIDSQPIDSPYPNLAEDFLHATPFGAQEFLMRAGTSSPAAATIVWQCGSNPFPDSISSKTPAMSAAEAYFLPASCRRTHD</sequence>
<keyword evidence="1" id="KW-1133">Transmembrane helix</keyword>
<dbReference type="RefSeq" id="WP_133590752.1">
    <property type="nucleotide sequence ID" value="NZ_CP037953.1"/>
</dbReference>
<dbReference type="Proteomes" id="UP000295375">
    <property type="component" value="Unassembled WGS sequence"/>
</dbReference>
<proteinExistence type="predicted"/>
<name>A0A4R6UN26_9GAMM</name>
<evidence type="ECO:0000313" key="2">
    <source>
        <dbReference type="EMBL" id="TDQ47606.1"/>
    </source>
</evidence>
<reference evidence="2 3" key="1">
    <citation type="submission" date="2019-03" db="EMBL/GenBank/DDBJ databases">
        <title>Genomic Encyclopedia of Type Strains, Phase IV (KMG-IV): sequencing the most valuable type-strain genomes for metagenomic binning, comparative biology and taxonomic classification.</title>
        <authorList>
            <person name="Goeker M."/>
        </authorList>
    </citation>
    <scope>NUCLEOTIDE SEQUENCE [LARGE SCALE GENOMIC DNA]</scope>
    <source>
        <strain evidence="2 3">DSM 103792</strain>
    </source>
</reference>
<keyword evidence="1" id="KW-0472">Membrane</keyword>
<dbReference type="AlphaFoldDB" id="A0A4R6UN26"/>
<gene>
    <name evidence="2" type="ORF">EV696_1098</name>
</gene>
<keyword evidence="3" id="KW-1185">Reference proteome</keyword>
<protein>
    <submittedName>
        <fullName evidence="2">Uncharacterized protein</fullName>
    </submittedName>
</protein>
<accession>A0A4R6UN26</accession>
<evidence type="ECO:0000313" key="3">
    <source>
        <dbReference type="Proteomes" id="UP000295375"/>
    </source>
</evidence>
<keyword evidence="1" id="KW-0812">Transmembrane</keyword>
<dbReference type="EMBL" id="SNYM01000009">
    <property type="protein sequence ID" value="TDQ47606.1"/>
    <property type="molecule type" value="Genomic_DNA"/>
</dbReference>
<organism evidence="2 3">
    <name type="scientific">Permianibacter aggregans</name>
    <dbReference type="NCBI Taxonomy" id="1510150"/>
    <lineage>
        <taxon>Bacteria</taxon>
        <taxon>Pseudomonadati</taxon>
        <taxon>Pseudomonadota</taxon>
        <taxon>Gammaproteobacteria</taxon>
        <taxon>Pseudomonadales</taxon>
        <taxon>Pseudomonadaceae</taxon>
        <taxon>Permianibacter</taxon>
    </lineage>
</organism>
<feature type="transmembrane region" description="Helical" evidence="1">
    <location>
        <begin position="6"/>
        <end position="29"/>
    </location>
</feature>
<evidence type="ECO:0000256" key="1">
    <source>
        <dbReference type="SAM" id="Phobius"/>
    </source>
</evidence>